<keyword evidence="1" id="KW-0732">Signal</keyword>
<evidence type="ECO:0000313" key="3">
    <source>
        <dbReference type="EMBL" id="TDO22062.1"/>
    </source>
</evidence>
<feature type="signal peptide" evidence="1">
    <location>
        <begin position="1"/>
        <end position="19"/>
    </location>
</feature>
<protein>
    <submittedName>
        <fullName evidence="3">AhpC/TSA family protein</fullName>
    </submittedName>
</protein>
<dbReference type="InterPro" id="IPR013766">
    <property type="entry name" value="Thioredoxin_domain"/>
</dbReference>
<sequence length="159" mass="18609">MKYFMLSLFFVFVSLKTFAQPQSPKMPSSIFFKANGDAFSTDQIPTNKKSMIIFFDATCEHCQRVVANFSKKSKDLANINLYFISLDEFRSIDYFMKTFGKPFVGAKNVTVLRDGYQVFIPYFKPKQYPSLYLYGKDKNLIYFSSDEREVPKFFTLIKQ</sequence>
<feature type="chain" id="PRO_5020954415" evidence="1">
    <location>
        <begin position="20"/>
        <end position="159"/>
    </location>
</feature>
<reference evidence="3 4" key="1">
    <citation type="submission" date="2019-03" db="EMBL/GenBank/DDBJ databases">
        <title>Genomic Encyclopedia of Archaeal and Bacterial Type Strains, Phase II (KMG-II): from individual species to whole genera.</title>
        <authorList>
            <person name="Goeker M."/>
        </authorList>
    </citation>
    <scope>NUCLEOTIDE SEQUENCE [LARGE SCALE GENOMIC DNA]</scope>
    <source>
        <strain evidence="3 4">DSM 19034</strain>
    </source>
</reference>
<proteinExistence type="predicted"/>
<dbReference type="OrthoDB" id="662072at2"/>
<feature type="domain" description="Thioredoxin" evidence="2">
    <location>
        <begin position="20"/>
        <end position="159"/>
    </location>
</feature>
<dbReference type="Proteomes" id="UP000295499">
    <property type="component" value="Unassembled WGS sequence"/>
</dbReference>
<accession>A0A4R6IJ75</accession>
<dbReference type="EMBL" id="SNWM01000003">
    <property type="protein sequence ID" value="TDO22062.1"/>
    <property type="molecule type" value="Genomic_DNA"/>
</dbReference>
<dbReference type="SUPFAM" id="SSF52833">
    <property type="entry name" value="Thioredoxin-like"/>
    <property type="match status" value="1"/>
</dbReference>
<name>A0A4R6IJ75_9SPHI</name>
<organism evidence="3 4">
    <name type="scientific">Pedobacter duraquae</name>
    <dbReference type="NCBI Taxonomy" id="425511"/>
    <lineage>
        <taxon>Bacteria</taxon>
        <taxon>Pseudomonadati</taxon>
        <taxon>Bacteroidota</taxon>
        <taxon>Sphingobacteriia</taxon>
        <taxon>Sphingobacteriales</taxon>
        <taxon>Sphingobacteriaceae</taxon>
        <taxon>Pedobacter</taxon>
    </lineage>
</organism>
<gene>
    <name evidence="3" type="ORF">CLV32_3176</name>
</gene>
<evidence type="ECO:0000256" key="1">
    <source>
        <dbReference type="SAM" id="SignalP"/>
    </source>
</evidence>
<dbReference type="PROSITE" id="PS51352">
    <property type="entry name" value="THIOREDOXIN_2"/>
    <property type="match status" value="1"/>
</dbReference>
<evidence type="ECO:0000259" key="2">
    <source>
        <dbReference type="PROSITE" id="PS51352"/>
    </source>
</evidence>
<comment type="caution">
    <text evidence="3">The sequence shown here is derived from an EMBL/GenBank/DDBJ whole genome shotgun (WGS) entry which is preliminary data.</text>
</comment>
<evidence type="ECO:0000313" key="4">
    <source>
        <dbReference type="Proteomes" id="UP000295499"/>
    </source>
</evidence>
<keyword evidence="4" id="KW-1185">Reference proteome</keyword>
<dbReference type="AlphaFoldDB" id="A0A4R6IJ75"/>
<dbReference type="Gene3D" id="3.40.30.10">
    <property type="entry name" value="Glutaredoxin"/>
    <property type="match status" value="1"/>
</dbReference>
<dbReference type="InterPro" id="IPR036249">
    <property type="entry name" value="Thioredoxin-like_sf"/>
</dbReference>